<dbReference type="CDD" id="cd00610">
    <property type="entry name" value="OAT_like"/>
    <property type="match status" value="1"/>
</dbReference>
<dbReference type="InterPro" id="IPR015424">
    <property type="entry name" value="PyrdxlP-dep_Trfase"/>
</dbReference>
<dbReference type="RefSeq" id="WP_145090044.1">
    <property type="nucleotide sequence ID" value="NZ_CP036274.1"/>
</dbReference>
<dbReference type="InterPro" id="IPR015421">
    <property type="entry name" value="PyrdxlP-dep_Trfase_major"/>
</dbReference>
<dbReference type="InterPro" id="IPR049704">
    <property type="entry name" value="Aminotrans_3_PPA_site"/>
</dbReference>
<dbReference type="InterPro" id="IPR015422">
    <property type="entry name" value="PyrdxlP-dep_Trfase_small"/>
</dbReference>
<keyword evidence="7" id="KW-1185">Reference proteome</keyword>
<dbReference type="FunFam" id="3.40.640.10:FF:000004">
    <property type="entry name" value="Acetylornithine aminotransferase"/>
    <property type="match status" value="1"/>
</dbReference>
<protein>
    <recommendedName>
        <fullName evidence="5">Acetylornithine aminotransferase</fullName>
        <shortName evidence="5">ACOAT</shortName>
        <ecNumber evidence="5">2.6.1.11</ecNumber>
    </recommendedName>
</protein>
<keyword evidence="4 5" id="KW-0663">Pyridoxal phosphate</keyword>
<comment type="pathway">
    <text evidence="5">Amino-acid biosynthesis; L-arginine biosynthesis; N(2)-acetyl-L-ornithine from L-glutamate: step 4/4.</text>
</comment>
<feature type="binding site" evidence="5">
    <location>
        <position position="140"/>
    </location>
    <ligand>
        <name>pyridoxal 5'-phosphate</name>
        <dbReference type="ChEBI" id="CHEBI:597326"/>
    </ligand>
</feature>
<comment type="cofactor">
    <cofactor evidence="5">
        <name>pyridoxal 5'-phosphate</name>
        <dbReference type="ChEBI" id="CHEBI:597326"/>
    </cofactor>
    <text evidence="5">Binds 1 pyridoxal phosphate per subunit.</text>
</comment>
<dbReference type="Proteomes" id="UP000315017">
    <property type="component" value="Chromosome"/>
</dbReference>
<evidence type="ECO:0000256" key="2">
    <source>
        <dbReference type="ARBA" id="ARBA00022605"/>
    </source>
</evidence>
<dbReference type="KEGG" id="aagg:ETAA8_32850"/>
<dbReference type="HAMAP" id="MF_01107">
    <property type="entry name" value="ArgD_aminotrans_3"/>
    <property type="match status" value="1"/>
</dbReference>
<feature type="binding site" evidence="5">
    <location>
        <begin position="111"/>
        <end position="112"/>
    </location>
    <ligand>
        <name>pyridoxal 5'-phosphate</name>
        <dbReference type="ChEBI" id="CHEBI:597326"/>
    </ligand>
</feature>
<dbReference type="PROSITE" id="PS00600">
    <property type="entry name" value="AA_TRANSFER_CLASS_3"/>
    <property type="match status" value="1"/>
</dbReference>
<evidence type="ECO:0000256" key="3">
    <source>
        <dbReference type="ARBA" id="ARBA00022679"/>
    </source>
</evidence>
<dbReference type="GO" id="GO:0042802">
    <property type="term" value="F:identical protein binding"/>
    <property type="evidence" value="ECO:0007669"/>
    <property type="project" value="TreeGrafter"/>
</dbReference>
<organism evidence="6 7">
    <name type="scientific">Anatilimnocola aggregata</name>
    <dbReference type="NCBI Taxonomy" id="2528021"/>
    <lineage>
        <taxon>Bacteria</taxon>
        <taxon>Pseudomonadati</taxon>
        <taxon>Planctomycetota</taxon>
        <taxon>Planctomycetia</taxon>
        <taxon>Pirellulales</taxon>
        <taxon>Pirellulaceae</taxon>
        <taxon>Anatilimnocola</taxon>
    </lineage>
</organism>
<dbReference type="GO" id="GO:0030170">
    <property type="term" value="F:pyridoxal phosphate binding"/>
    <property type="evidence" value="ECO:0007669"/>
    <property type="project" value="InterPro"/>
</dbReference>
<dbReference type="NCBIfam" id="TIGR00707">
    <property type="entry name" value="argD"/>
    <property type="match status" value="1"/>
</dbReference>
<dbReference type="UniPathway" id="UPA00068">
    <property type="reaction ID" value="UER00109"/>
</dbReference>
<dbReference type="GO" id="GO:0006526">
    <property type="term" value="P:L-arginine biosynthetic process"/>
    <property type="evidence" value="ECO:0007669"/>
    <property type="project" value="UniProtKB-UniRule"/>
</dbReference>
<dbReference type="AlphaFoldDB" id="A0A517YD68"/>
<evidence type="ECO:0000256" key="1">
    <source>
        <dbReference type="ARBA" id="ARBA00022576"/>
    </source>
</evidence>
<comment type="catalytic activity">
    <reaction evidence="5">
        <text>N(2)-acetyl-L-ornithine + 2-oxoglutarate = N-acetyl-L-glutamate 5-semialdehyde + L-glutamate</text>
        <dbReference type="Rhea" id="RHEA:18049"/>
        <dbReference type="ChEBI" id="CHEBI:16810"/>
        <dbReference type="ChEBI" id="CHEBI:29123"/>
        <dbReference type="ChEBI" id="CHEBI:29985"/>
        <dbReference type="ChEBI" id="CHEBI:57805"/>
        <dbReference type="EC" id="2.6.1.11"/>
    </reaction>
</comment>
<keyword evidence="1 5" id="KW-0032">Aminotransferase</keyword>
<dbReference type="Gene3D" id="3.40.640.10">
    <property type="entry name" value="Type I PLP-dependent aspartate aminotransferase-like (Major domain)"/>
    <property type="match status" value="1"/>
</dbReference>
<keyword evidence="5" id="KW-0055">Arginine biosynthesis</keyword>
<keyword evidence="3 5" id="KW-0808">Transferase</keyword>
<dbReference type="GO" id="GO:0005737">
    <property type="term" value="C:cytoplasm"/>
    <property type="evidence" value="ECO:0007669"/>
    <property type="project" value="UniProtKB-SubCell"/>
</dbReference>
<accession>A0A517YD68</accession>
<dbReference type="Pfam" id="PF00202">
    <property type="entry name" value="Aminotran_3"/>
    <property type="match status" value="1"/>
</dbReference>
<comment type="subcellular location">
    <subcellularLocation>
        <location evidence="5">Cytoplasm</location>
    </subcellularLocation>
</comment>
<dbReference type="PANTHER" id="PTHR11986:SF79">
    <property type="entry name" value="ACETYLORNITHINE AMINOTRANSFERASE, MITOCHONDRIAL"/>
    <property type="match status" value="1"/>
</dbReference>
<evidence type="ECO:0000256" key="4">
    <source>
        <dbReference type="ARBA" id="ARBA00022898"/>
    </source>
</evidence>
<reference evidence="6 7" key="1">
    <citation type="submission" date="2019-02" db="EMBL/GenBank/DDBJ databases">
        <title>Deep-cultivation of Planctomycetes and their phenomic and genomic characterization uncovers novel biology.</title>
        <authorList>
            <person name="Wiegand S."/>
            <person name="Jogler M."/>
            <person name="Boedeker C."/>
            <person name="Pinto D."/>
            <person name="Vollmers J."/>
            <person name="Rivas-Marin E."/>
            <person name="Kohn T."/>
            <person name="Peeters S.H."/>
            <person name="Heuer A."/>
            <person name="Rast P."/>
            <person name="Oberbeckmann S."/>
            <person name="Bunk B."/>
            <person name="Jeske O."/>
            <person name="Meyerdierks A."/>
            <person name="Storesund J.E."/>
            <person name="Kallscheuer N."/>
            <person name="Luecker S."/>
            <person name="Lage O.M."/>
            <person name="Pohl T."/>
            <person name="Merkel B.J."/>
            <person name="Hornburger P."/>
            <person name="Mueller R.-W."/>
            <person name="Bruemmer F."/>
            <person name="Labrenz M."/>
            <person name="Spormann A.M."/>
            <person name="Op den Camp H."/>
            <person name="Overmann J."/>
            <person name="Amann R."/>
            <person name="Jetten M.S.M."/>
            <person name="Mascher T."/>
            <person name="Medema M.H."/>
            <person name="Devos D.P."/>
            <person name="Kaster A.-K."/>
            <person name="Ovreas L."/>
            <person name="Rohde M."/>
            <person name="Galperin M.Y."/>
            <person name="Jogler C."/>
        </authorList>
    </citation>
    <scope>NUCLEOTIDE SEQUENCE [LARGE SCALE GENOMIC DNA]</scope>
    <source>
        <strain evidence="6 7">ETA_A8</strain>
    </source>
</reference>
<feature type="modified residue" description="N6-(pyridoxal phosphate)lysine" evidence="5">
    <location>
        <position position="254"/>
    </location>
</feature>
<gene>
    <name evidence="5 6" type="primary">argD</name>
    <name evidence="6" type="ORF">ETAA8_32850</name>
</gene>
<comment type="similarity">
    <text evidence="5">Belongs to the class-III pyridoxal-phosphate-dependent aminotransferase family. ArgD subfamily.</text>
</comment>
<dbReference type="GO" id="GO:0003992">
    <property type="term" value="F:N2-acetyl-L-ornithine:2-oxoglutarate 5-aminotransferase activity"/>
    <property type="evidence" value="ECO:0007669"/>
    <property type="project" value="UniProtKB-UniRule"/>
</dbReference>
<comment type="caution">
    <text evidence="5">Lacks conserved residue(s) required for the propagation of feature annotation.</text>
</comment>
<dbReference type="InterPro" id="IPR004636">
    <property type="entry name" value="AcOrn/SuccOrn_fam"/>
</dbReference>
<dbReference type="OrthoDB" id="9816013at2"/>
<dbReference type="InterPro" id="IPR005814">
    <property type="entry name" value="Aminotrans_3"/>
</dbReference>
<dbReference type="SUPFAM" id="SSF53383">
    <property type="entry name" value="PLP-dependent transferases"/>
    <property type="match status" value="1"/>
</dbReference>
<dbReference type="PANTHER" id="PTHR11986">
    <property type="entry name" value="AMINOTRANSFERASE CLASS III"/>
    <property type="match status" value="1"/>
</dbReference>
<feature type="binding site" evidence="5">
    <location>
        <position position="143"/>
    </location>
    <ligand>
        <name>N(2)-acetyl-L-ornithine</name>
        <dbReference type="ChEBI" id="CHEBI:57805"/>
    </ligand>
</feature>
<sequence>MPTAVGLSSAETVALFKQHVIANYNRYPVNLVRGEGSLVWDSEGNRYLDFFPGWGCNLLGHCPPKVVAAVQEQVATLIHVPNTWHMDVQGRWAQVINERSFGGQAFFCNSGTEANEAAIKIARLHSPKGKYKIITFTGGFHGRTMGSVTATAQPKYHDGIEPMLPGFVYAPFGDLEATRELVDDETCAIMIEPIQGEGGVRIPPAGFLQGLRDLCNERGLLLMFDEVQTGCGRTGDWFAYQKFGVTPDVMTLAKAVCGGIAGGALIAKREIAPALRPGMHAATFGGNPIAARAGIATFETIEEENLLDNAKQLGELFRRRLTKLQQQCDLIKEVRVAGVMIGVELSVDGNPAVQACLERKLLINCTQGKTIRLLPAMNLPEEQAEEGCDILADVLQKLPRS</sequence>
<dbReference type="Gene3D" id="3.90.1150.10">
    <property type="entry name" value="Aspartate Aminotransferase, domain 1"/>
    <property type="match status" value="1"/>
</dbReference>
<keyword evidence="2 5" id="KW-0028">Amino-acid biosynthesis</keyword>
<keyword evidence="5" id="KW-0963">Cytoplasm</keyword>
<dbReference type="EC" id="2.6.1.11" evidence="5"/>
<dbReference type="NCBIfam" id="NF002325">
    <property type="entry name" value="PRK01278.1"/>
    <property type="match status" value="1"/>
</dbReference>
<comment type="subunit">
    <text evidence="5">Homodimer.</text>
</comment>
<proteinExistence type="inferred from homology"/>
<evidence type="ECO:0000313" key="6">
    <source>
        <dbReference type="EMBL" id="QDU28185.1"/>
    </source>
</evidence>
<dbReference type="PIRSF" id="PIRSF000521">
    <property type="entry name" value="Transaminase_4ab_Lys_Orn"/>
    <property type="match status" value="1"/>
</dbReference>
<name>A0A517YD68_9BACT</name>
<evidence type="ECO:0000313" key="7">
    <source>
        <dbReference type="Proteomes" id="UP000315017"/>
    </source>
</evidence>
<dbReference type="EMBL" id="CP036274">
    <property type="protein sequence ID" value="QDU28185.1"/>
    <property type="molecule type" value="Genomic_DNA"/>
</dbReference>
<feature type="binding site" evidence="5">
    <location>
        <position position="283"/>
    </location>
    <ligand>
        <name>pyridoxal 5'-phosphate</name>
        <dbReference type="ChEBI" id="CHEBI:597326"/>
    </ligand>
</feature>
<evidence type="ECO:0000256" key="5">
    <source>
        <dbReference type="HAMAP-Rule" id="MF_01107"/>
    </source>
</evidence>
<comment type="miscellaneous">
    <text evidence="5">May also have succinyldiaminopimelate aminotransferase activity, thus carrying out the corresponding step in lysine biosynthesis.</text>
</comment>
<feature type="binding site" evidence="5">
    <location>
        <begin position="225"/>
        <end position="228"/>
    </location>
    <ligand>
        <name>pyridoxal 5'-phosphate</name>
        <dbReference type="ChEBI" id="CHEBI:597326"/>
    </ligand>
</feature>
<dbReference type="InterPro" id="IPR050103">
    <property type="entry name" value="Class-III_PLP-dep_AT"/>
</dbReference>